<reference evidence="3 4" key="1">
    <citation type="submission" date="2019-04" db="EMBL/GenBank/DDBJ databases">
        <title>Complete genome sequencing of Piscirickettsia salmonis strain Psal-009.</title>
        <authorList>
            <person name="Schober I."/>
            <person name="Bunk B."/>
            <person name="Sproer C."/>
            <person name="Carril G.P."/>
            <person name="Riedel T."/>
            <person name="Flores-Herrera P.A."/>
            <person name="Nourdin-Galindo G."/>
            <person name="Marshall S.H."/>
            <person name="Overmann J."/>
        </authorList>
    </citation>
    <scope>NUCLEOTIDE SEQUENCE [LARGE SCALE GENOMIC DNA]</scope>
    <source>
        <strain evidence="3 4">Psal-009</strain>
    </source>
</reference>
<dbReference type="EMBL" id="CP038908">
    <property type="protein sequence ID" value="QGO07199.1"/>
    <property type="molecule type" value="Genomic_DNA"/>
</dbReference>
<keyword evidence="2" id="KW-0732">Signal</keyword>
<dbReference type="PANTHER" id="PTHR35936:SF25">
    <property type="entry name" value="ABC TRANSPORTER SUBSTRATE-BINDING PROTEIN"/>
    <property type="match status" value="1"/>
</dbReference>
<dbReference type="RefSeq" id="WP_016212327.1">
    <property type="nucleotide sequence ID" value="NZ_CP012413.1"/>
</dbReference>
<dbReference type="SMART" id="SM00062">
    <property type="entry name" value="PBPb"/>
    <property type="match status" value="1"/>
</dbReference>
<dbReference type="PANTHER" id="PTHR35936">
    <property type="entry name" value="MEMBRANE-BOUND LYTIC MUREIN TRANSGLYCOSYLASE F"/>
    <property type="match status" value="1"/>
</dbReference>
<comment type="similarity">
    <text evidence="1">Belongs to the bacterial solute-binding protein 3 family.</text>
</comment>
<organism evidence="3 4">
    <name type="scientific">Piscirickettsia salmonis</name>
    <dbReference type="NCBI Taxonomy" id="1238"/>
    <lineage>
        <taxon>Bacteria</taxon>
        <taxon>Pseudomonadati</taxon>
        <taxon>Pseudomonadota</taxon>
        <taxon>Gammaproteobacteria</taxon>
        <taxon>Thiotrichales</taxon>
        <taxon>Piscirickettsiaceae</taxon>
        <taxon>Piscirickettsia</taxon>
    </lineage>
</organism>
<accession>A0A9Q5V751</accession>
<proteinExistence type="inferred from homology"/>
<name>A0A9Q5V751_PISSA</name>
<protein>
    <submittedName>
        <fullName evidence="3">Lysine-arginine-ornithine-binding periplasmic protein</fullName>
    </submittedName>
</protein>
<dbReference type="GeneID" id="66739735"/>
<dbReference type="AlphaFoldDB" id="A0A9Q5V751"/>
<dbReference type="InterPro" id="IPR001638">
    <property type="entry name" value="Solute-binding_3/MltF_N"/>
</dbReference>
<gene>
    <name evidence="3" type="ORF">Psal009_03138</name>
</gene>
<dbReference type="Proteomes" id="UP000422232">
    <property type="component" value="Chromosome"/>
</dbReference>
<evidence type="ECO:0000256" key="2">
    <source>
        <dbReference type="ARBA" id="ARBA00022729"/>
    </source>
</evidence>
<evidence type="ECO:0000256" key="1">
    <source>
        <dbReference type="ARBA" id="ARBA00010333"/>
    </source>
</evidence>
<dbReference type="Pfam" id="PF00497">
    <property type="entry name" value="SBP_bac_3"/>
    <property type="match status" value="1"/>
</dbReference>
<dbReference type="SUPFAM" id="SSF53850">
    <property type="entry name" value="Periplasmic binding protein-like II"/>
    <property type="match status" value="1"/>
</dbReference>
<keyword evidence="4" id="KW-1185">Reference proteome</keyword>
<dbReference type="Gene3D" id="3.40.190.10">
    <property type="entry name" value="Periplasmic binding protein-like II"/>
    <property type="match status" value="2"/>
</dbReference>
<sequence length="261" mass="28885">MFVMKSLWVGAIAAGLSSSLHAAENIAICEDGAEWPPFHYIKRDGGQKVPGVSEGYSIDVINKILKGSQFSYSKVDFIPWKRCLKQLLKGKYDLVMNASYNAERAANFLYTKAYYEMRPAYFYSLKKHPNGLEGITSGAALSKYKVCGLAGYNYKAFNIDLSQLDTGSKNFASVAKKVRAGRCDAFIAQIEALAGFKAIGQDFLEGDIGYKPIPGAKANEFYMIISKKSKHAKALQEKIDQGIDKLKADGELKILLDKYLK</sequence>
<evidence type="ECO:0000313" key="3">
    <source>
        <dbReference type="EMBL" id="QGO07199.1"/>
    </source>
</evidence>
<evidence type="ECO:0000313" key="4">
    <source>
        <dbReference type="Proteomes" id="UP000422232"/>
    </source>
</evidence>